<dbReference type="InterPro" id="IPR030393">
    <property type="entry name" value="G_ENGB_dom"/>
</dbReference>
<evidence type="ECO:0000256" key="6">
    <source>
        <dbReference type="ARBA" id="ARBA00022842"/>
    </source>
</evidence>
<name>A0AAW4WZ10_9FIRM</name>
<dbReference type="InterPro" id="IPR019987">
    <property type="entry name" value="GTP-bd_ribosome_bio_YsxC"/>
</dbReference>
<evidence type="ECO:0000256" key="5">
    <source>
        <dbReference type="ARBA" id="ARBA00022741"/>
    </source>
</evidence>
<keyword evidence="5 10" id="KW-0547">Nucleotide-binding</keyword>
<evidence type="ECO:0000313" key="13">
    <source>
        <dbReference type="Proteomes" id="UP001199296"/>
    </source>
</evidence>
<dbReference type="Proteomes" id="UP001199296">
    <property type="component" value="Unassembled WGS sequence"/>
</dbReference>
<evidence type="ECO:0000256" key="1">
    <source>
        <dbReference type="ARBA" id="ARBA00001946"/>
    </source>
</evidence>
<comment type="caution">
    <text evidence="12">The sequence shown here is derived from an EMBL/GenBank/DDBJ whole genome shotgun (WGS) entry which is preliminary data.</text>
</comment>
<dbReference type="InterPro" id="IPR027417">
    <property type="entry name" value="P-loop_NTPase"/>
</dbReference>
<keyword evidence="13" id="KW-1185">Reference proteome</keyword>
<dbReference type="NCBIfam" id="TIGR03598">
    <property type="entry name" value="GTPase_YsxC"/>
    <property type="match status" value="1"/>
</dbReference>
<dbReference type="InterPro" id="IPR006073">
    <property type="entry name" value="GTP-bd"/>
</dbReference>
<evidence type="ECO:0000256" key="7">
    <source>
        <dbReference type="ARBA" id="ARBA00023134"/>
    </source>
</evidence>
<dbReference type="NCBIfam" id="TIGR00231">
    <property type="entry name" value="small_GTP"/>
    <property type="match status" value="1"/>
</dbReference>
<dbReference type="HAMAP" id="MF_00321">
    <property type="entry name" value="GTPase_EngB"/>
    <property type="match status" value="1"/>
</dbReference>
<dbReference type="PANTHER" id="PTHR11649:SF13">
    <property type="entry name" value="ENGB-TYPE G DOMAIN-CONTAINING PROTEIN"/>
    <property type="match status" value="1"/>
</dbReference>
<comment type="cofactor">
    <cofactor evidence="1">
        <name>Mg(2+)</name>
        <dbReference type="ChEBI" id="CHEBI:18420"/>
    </cofactor>
</comment>
<dbReference type="GO" id="GO:0005829">
    <property type="term" value="C:cytosol"/>
    <property type="evidence" value="ECO:0007669"/>
    <property type="project" value="TreeGrafter"/>
</dbReference>
<keyword evidence="4" id="KW-0479">Metal-binding</keyword>
<dbReference type="PANTHER" id="PTHR11649">
    <property type="entry name" value="MSS1/TRME-RELATED GTP-BINDING PROTEIN"/>
    <property type="match status" value="1"/>
</dbReference>
<dbReference type="GO" id="GO:0005525">
    <property type="term" value="F:GTP binding"/>
    <property type="evidence" value="ECO:0007669"/>
    <property type="project" value="UniProtKB-UniRule"/>
</dbReference>
<evidence type="ECO:0000256" key="3">
    <source>
        <dbReference type="ARBA" id="ARBA00022618"/>
    </source>
</evidence>
<dbReference type="RefSeq" id="WP_229343511.1">
    <property type="nucleotide sequence ID" value="NZ_JAJFAT010000002.1"/>
</dbReference>
<proteinExistence type="inferred from homology"/>
<dbReference type="EMBL" id="JAJFAT010000002">
    <property type="protein sequence ID" value="MCC3144039.1"/>
    <property type="molecule type" value="Genomic_DNA"/>
</dbReference>
<reference evidence="12 13" key="1">
    <citation type="submission" date="2021-10" db="EMBL/GenBank/DDBJ databases">
        <authorList>
            <person name="Grouzdev D.S."/>
            <person name="Pantiukh K.S."/>
            <person name="Krutkina M.S."/>
        </authorList>
    </citation>
    <scope>NUCLEOTIDE SEQUENCE [LARGE SCALE GENOMIC DNA]</scope>
    <source>
        <strain evidence="12 13">Z-7514</strain>
    </source>
</reference>
<feature type="domain" description="EngB-type G" evidence="11">
    <location>
        <begin position="22"/>
        <end position="195"/>
    </location>
</feature>
<dbReference type="GO" id="GO:0046872">
    <property type="term" value="F:metal ion binding"/>
    <property type="evidence" value="ECO:0007669"/>
    <property type="project" value="UniProtKB-KW"/>
</dbReference>
<dbReference type="FunFam" id="3.40.50.300:FF:000098">
    <property type="entry name" value="Probable GTP-binding protein EngB"/>
    <property type="match status" value="1"/>
</dbReference>
<evidence type="ECO:0000259" key="11">
    <source>
        <dbReference type="PROSITE" id="PS51706"/>
    </source>
</evidence>
<dbReference type="GO" id="GO:0000917">
    <property type="term" value="P:division septum assembly"/>
    <property type="evidence" value="ECO:0007669"/>
    <property type="project" value="UniProtKB-KW"/>
</dbReference>
<dbReference type="AlphaFoldDB" id="A0AAW4WZ10"/>
<evidence type="ECO:0000313" key="12">
    <source>
        <dbReference type="EMBL" id="MCC3144039.1"/>
    </source>
</evidence>
<dbReference type="Pfam" id="PF01926">
    <property type="entry name" value="MMR_HSR1"/>
    <property type="match status" value="1"/>
</dbReference>
<organism evidence="12 13">
    <name type="scientific">Halanaerobium polyolivorans</name>
    <dbReference type="NCBI Taxonomy" id="2886943"/>
    <lineage>
        <taxon>Bacteria</taxon>
        <taxon>Bacillati</taxon>
        <taxon>Bacillota</taxon>
        <taxon>Clostridia</taxon>
        <taxon>Halanaerobiales</taxon>
        <taxon>Halanaerobiaceae</taxon>
        <taxon>Halanaerobium</taxon>
    </lineage>
</organism>
<dbReference type="Gene3D" id="3.40.50.300">
    <property type="entry name" value="P-loop containing nucleotide triphosphate hydrolases"/>
    <property type="match status" value="1"/>
</dbReference>
<evidence type="ECO:0000256" key="8">
    <source>
        <dbReference type="ARBA" id="ARBA00023210"/>
    </source>
</evidence>
<evidence type="ECO:0000256" key="4">
    <source>
        <dbReference type="ARBA" id="ARBA00022723"/>
    </source>
</evidence>
<dbReference type="PROSITE" id="PS51706">
    <property type="entry name" value="G_ENGB"/>
    <property type="match status" value="1"/>
</dbReference>
<keyword evidence="9 10" id="KW-0131">Cell cycle</keyword>
<evidence type="ECO:0000256" key="2">
    <source>
        <dbReference type="ARBA" id="ARBA00009638"/>
    </source>
</evidence>
<sequence length="200" mass="23001">MKLSNAKFYKSVYKYEECPRLQQPEVAFSGRSNVGKSSLINRITKNKKLARTSNTPGRTQSLNYYNIDDKFYLVDLPGYGFANVPKKVKDDWSELIDSYLNYRENLIGIVQIIDARHKPSKEDKMMVEWLKASGLSFLIAATKVDKISNNKRAQQKKVIFKELALDKNDNFTFFSAQTGEGSKDIYNYLESLLQLAKDRS</sequence>
<gene>
    <name evidence="12" type="primary">yihA</name>
    <name evidence="10" type="synonym">engB</name>
    <name evidence="12" type="ORF">LJ207_01745</name>
</gene>
<comment type="function">
    <text evidence="10">Necessary for normal cell division and for the maintenance of normal septation.</text>
</comment>
<dbReference type="SUPFAM" id="SSF52540">
    <property type="entry name" value="P-loop containing nucleoside triphosphate hydrolases"/>
    <property type="match status" value="1"/>
</dbReference>
<dbReference type="InterPro" id="IPR005225">
    <property type="entry name" value="Small_GTP-bd"/>
</dbReference>
<comment type="similarity">
    <text evidence="2 10">Belongs to the TRAFAC class TrmE-Era-EngA-EngB-Septin-like GTPase superfamily. EngB GTPase family.</text>
</comment>
<dbReference type="CDD" id="cd01876">
    <property type="entry name" value="YihA_EngB"/>
    <property type="match status" value="1"/>
</dbReference>
<evidence type="ECO:0000256" key="9">
    <source>
        <dbReference type="ARBA" id="ARBA00023306"/>
    </source>
</evidence>
<protein>
    <recommendedName>
        <fullName evidence="10">Probable GTP-binding protein EngB</fullName>
    </recommendedName>
</protein>
<keyword evidence="7 10" id="KW-0342">GTP-binding</keyword>
<evidence type="ECO:0000256" key="10">
    <source>
        <dbReference type="HAMAP-Rule" id="MF_00321"/>
    </source>
</evidence>
<keyword evidence="6" id="KW-0460">Magnesium</keyword>
<accession>A0AAW4WZ10</accession>
<keyword evidence="3 10" id="KW-0132">Cell division</keyword>
<keyword evidence="8 10" id="KW-0717">Septation</keyword>